<accession>A0ABT4XHJ9</accession>
<dbReference type="Proteomes" id="UP001212042">
    <property type="component" value="Unassembled WGS sequence"/>
</dbReference>
<dbReference type="EMBL" id="JAQJZJ010000006">
    <property type="protein sequence ID" value="MDA7087675.1"/>
    <property type="molecule type" value="Genomic_DNA"/>
</dbReference>
<protein>
    <recommendedName>
        <fullName evidence="4">Helix-turn-helix domain-containing protein</fullName>
    </recommendedName>
</protein>
<evidence type="ECO:0000313" key="2">
    <source>
        <dbReference type="EMBL" id="MDA7087675.1"/>
    </source>
</evidence>
<evidence type="ECO:0000256" key="1">
    <source>
        <dbReference type="SAM" id="MobiDB-lite"/>
    </source>
</evidence>
<feature type="compositionally biased region" description="Basic and acidic residues" evidence="1">
    <location>
        <begin position="117"/>
        <end position="129"/>
    </location>
</feature>
<gene>
    <name evidence="2" type="ORF">PH586_14890</name>
</gene>
<feature type="region of interest" description="Disordered" evidence="1">
    <location>
        <begin position="103"/>
        <end position="134"/>
    </location>
</feature>
<proteinExistence type="predicted"/>
<dbReference type="RefSeq" id="WP_271348548.1">
    <property type="nucleotide sequence ID" value="NZ_JAQJZJ010000006.1"/>
</dbReference>
<evidence type="ECO:0008006" key="4">
    <source>
        <dbReference type="Google" id="ProtNLM"/>
    </source>
</evidence>
<evidence type="ECO:0000313" key="3">
    <source>
        <dbReference type="Proteomes" id="UP001212042"/>
    </source>
</evidence>
<organism evidence="2 3">
    <name type="scientific">Pseudomonas aestuarii</name>
    <dbReference type="NCBI Taxonomy" id="3018340"/>
    <lineage>
        <taxon>Bacteria</taxon>
        <taxon>Pseudomonadati</taxon>
        <taxon>Pseudomonadota</taxon>
        <taxon>Gammaproteobacteria</taxon>
        <taxon>Pseudomonadales</taxon>
        <taxon>Pseudomonadaceae</taxon>
        <taxon>Pseudomonas</taxon>
    </lineage>
</organism>
<sequence length="269" mass="30430">MKDTVILRRRVESNFTTFPNELIRDNRLSWKALGLLAYLLAHPADFRLNLVYLAKQRPSGRDATRSALRELEAAGYVSIERSHDDMGRFSTTTWMVSQTPDFVPVSPCAENPNTVKPTEEKPKAERPTSDKPTLISTETEQKLRIKKTTTTKQEVRALERPSGLAEKYWPAIENLLIDIPLMDAKELLDELTQALKIGSIKTTPIKWFHGVLLRYKAGQFVPSQPLKKRVESLNKASRAPGVMLDKDRGLGNEYLKQMKTKTSLAGPSR</sequence>
<comment type="caution">
    <text evidence="2">The sequence shown here is derived from an EMBL/GenBank/DDBJ whole genome shotgun (WGS) entry which is preliminary data.</text>
</comment>
<reference evidence="2 3" key="1">
    <citation type="submission" date="2023-01" db="EMBL/GenBank/DDBJ databases">
        <title>Pseudomonas SA3-5T sp. nov., isolated from tidal flat sediment.</title>
        <authorList>
            <person name="Kim H.S."/>
            <person name="Kim J.-S."/>
            <person name="Suh M.K."/>
            <person name="Eom M.K."/>
            <person name="Lee J.-S."/>
        </authorList>
    </citation>
    <scope>NUCLEOTIDE SEQUENCE [LARGE SCALE GENOMIC DNA]</scope>
    <source>
        <strain evidence="2 3">SA3-5</strain>
    </source>
</reference>
<name>A0ABT4XHJ9_9PSED</name>
<keyword evidence="3" id="KW-1185">Reference proteome</keyword>